<gene>
    <name evidence="13" type="ORF">WJX75_000584</name>
</gene>
<evidence type="ECO:0000259" key="12">
    <source>
        <dbReference type="Pfam" id="PF24658"/>
    </source>
</evidence>
<evidence type="ECO:0000313" key="14">
    <source>
        <dbReference type="Proteomes" id="UP001491310"/>
    </source>
</evidence>
<feature type="region of interest" description="Disordered" evidence="6">
    <location>
        <begin position="1299"/>
        <end position="1360"/>
    </location>
</feature>
<feature type="region of interest" description="Disordered" evidence="6">
    <location>
        <begin position="430"/>
        <end position="454"/>
    </location>
</feature>
<feature type="region of interest" description="Disordered" evidence="6">
    <location>
        <begin position="1390"/>
        <end position="1440"/>
    </location>
</feature>
<proteinExistence type="predicted"/>
<dbReference type="InterPro" id="IPR056064">
    <property type="entry name" value="DUF7647"/>
</dbReference>
<feature type="domain" description="DUF7647" evidence="12">
    <location>
        <begin position="860"/>
        <end position="1029"/>
    </location>
</feature>
<evidence type="ECO:0000259" key="10">
    <source>
        <dbReference type="Pfam" id="PF24538"/>
    </source>
</evidence>
<evidence type="ECO:0000259" key="9">
    <source>
        <dbReference type="Pfam" id="PF23704"/>
    </source>
</evidence>
<feature type="region of interest" description="Disordered" evidence="6">
    <location>
        <begin position="1783"/>
        <end position="1852"/>
    </location>
</feature>
<organism evidence="13 14">
    <name type="scientific">Coccomyxa subellipsoidea</name>
    <dbReference type="NCBI Taxonomy" id="248742"/>
    <lineage>
        <taxon>Eukaryota</taxon>
        <taxon>Viridiplantae</taxon>
        <taxon>Chlorophyta</taxon>
        <taxon>core chlorophytes</taxon>
        <taxon>Trebouxiophyceae</taxon>
        <taxon>Trebouxiophyceae incertae sedis</taxon>
        <taxon>Coccomyxaceae</taxon>
        <taxon>Coccomyxa</taxon>
    </lineage>
</organism>
<evidence type="ECO:0000256" key="4">
    <source>
        <dbReference type="ARBA" id="ARBA00023163"/>
    </source>
</evidence>
<evidence type="ECO:0000259" key="8">
    <source>
        <dbReference type="Pfam" id="PF20222"/>
    </source>
</evidence>
<dbReference type="EMBL" id="JALJOT010000004">
    <property type="protein sequence ID" value="KAK9915547.1"/>
    <property type="molecule type" value="Genomic_DNA"/>
</dbReference>
<dbReference type="Pfam" id="PF24538">
    <property type="entry name" value="DUF7599"/>
    <property type="match status" value="1"/>
</dbReference>
<dbReference type="Pfam" id="PF20222">
    <property type="entry name" value="DUF6581"/>
    <property type="match status" value="1"/>
</dbReference>
<feature type="compositionally biased region" description="Basic and acidic residues" evidence="6">
    <location>
        <begin position="1132"/>
        <end position="1142"/>
    </location>
</feature>
<dbReference type="InterPro" id="IPR044210">
    <property type="entry name" value="Tfc3-like"/>
</dbReference>
<keyword evidence="3" id="KW-0238">DNA-binding</keyword>
<dbReference type="InterPro" id="IPR056063">
    <property type="entry name" value="DUF7646"/>
</dbReference>
<dbReference type="Pfam" id="PF23704">
    <property type="entry name" value="WHD_GTF3C1_N"/>
    <property type="match status" value="1"/>
</dbReference>
<evidence type="ECO:0000313" key="13">
    <source>
        <dbReference type="EMBL" id="KAK9915547.1"/>
    </source>
</evidence>
<comment type="subcellular location">
    <subcellularLocation>
        <location evidence="1">Nucleus</location>
    </subcellularLocation>
</comment>
<feature type="region of interest" description="Disordered" evidence="6">
    <location>
        <begin position="481"/>
        <end position="543"/>
    </location>
</feature>
<feature type="compositionally biased region" description="Low complexity" evidence="6">
    <location>
        <begin position="1552"/>
        <end position="1562"/>
    </location>
</feature>
<dbReference type="Pfam" id="PF24658">
    <property type="entry name" value="DUF7647"/>
    <property type="match status" value="1"/>
</dbReference>
<feature type="compositionally biased region" description="Low complexity" evidence="6">
    <location>
        <begin position="1402"/>
        <end position="1420"/>
    </location>
</feature>
<dbReference type="InterPro" id="IPR046488">
    <property type="entry name" value="Sfc3/Tfc3_C"/>
</dbReference>
<evidence type="ECO:0008006" key="15">
    <source>
        <dbReference type="Google" id="ProtNLM"/>
    </source>
</evidence>
<feature type="region of interest" description="Disordered" evidence="6">
    <location>
        <begin position="1500"/>
        <end position="1565"/>
    </location>
</feature>
<feature type="domain" description="DUF7646" evidence="11">
    <location>
        <begin position="330"/>
        <end position="398"/>
    </location>
</feature>
<protein>
    <recommendedName>
        <fullName evidence="15">B-block binding subunit of TFIIIC domain-containing protein</fullName>
    </recommendedName>
</protein>
<accession>A0ABR2YUK4</accession>
<feature type="domain" description="DUF7599" evidence="10">
    <location>
        <begin position="234"/>
        <end position="308"/>
    </location>
</feature>
<name>A0ABR2YUK4_9CHLO</name>
<evidence type="ECO:0000256" key="3">
    <source>
        <dbReference type="ARBA" id="ARBA00023125"/>
    </source>
</evidence>
<feature type="compositionally biased region" description="Basic residues" evidence="6">
    <location>
        <begin position="1542"/>
        <end position="1551"/>
    </location>
</feature>
<dbReference type="PANTHER" id="PTHR15180:SF1">
    <property type="entry name" value="GENERAL TRANSCRIPTION FACTOR 3C POLYPEPTIDE 1"/>
    <property type="match status" value="1"/>
</dbReference>
<evidence type="ECO:0000256" key="1">
    <source>
        <dbReference type="ARBA" id="ARBA00004123"/>
    </source>
</evidence>
<feature type="domain" description="General transcription factor 3C polypeptide 1 winged-helix" evidence="9">
    <location>
        <begin position="3"/>
        <end position="130"/>
    </location>
</feature>
<feature type="domain" description="B-block binding subunit of TFIIIC" evidence="7">
    <location>
        <begin position="141"/>
        <end position="213"/>
    </location>
</feature>
<dbReference type="InterPro" id="IPR007309">
    <property type="entry name" value="TFIIIC_Bblock-bd"/>
</dbReference>
<dbReference type="Proteomes" id="UP001491310">
    <property type="component" value="Unassembled WGS sequence"/>
</dbReference>
<keyword evidence="2" id="KW-0597">Phosphoprotein</keyword>
<keyword evidence="14" id="KW-1185">Reference proteome</keyword>
<evidence type="ECO:0000256" key="5">
    <source>
        <dbReference type="ARBA" id="ARBA00023242"/>
    </source>
</evidence>
<dbReference type="InterPro" id="IPR056428">
    <property type="entry name" value="WH_GTF3C1"/>
</dbReference>
<sequence length="2098" mass="227813">MAMESLVIGTLDQIALEGPQGCSLAQLWPLLESSGVVLGLTDPLKQVLWDCLLQRLTDIRVCRNIEASSQTEGLEGRPKNKRQRQSEDSAIVPLTEEEVKQTLRNFHAAEEEGLRVVASDAVRDAVLGLHDASLSTFAISDVQRRALEAIAHARQTGVLRSDLAKQLGMEPKNFHYVSRALEARSLITQQNIIVKGADGVSRISTNILHLPRFKLNVVPGLIKEMEAGTFVVEDEEAELARICSCLAASPANTMLESEVKRVLGFLSKHGHRRWRRFKKKLVDNGRLLEFLGIQNDAYVNFLKLSGPATAAQGSLAVKEDEEEMEMDAEVDLVAELGFDDQVINLVLAAGAEGIARHKLAARMGMTNKRAGKLLLALCERMGIRETDEQQGRMQMKVWRAPEKLLQHHKLTHAPTVPAGSWRAAVAAAASARPEFADPDSAVADQPESITADQPEPITATAVPGMLTSVPVAHAVPVKSGDASGEAVAPAPFEFPELPSEPDQAEAPSARSGNDGAGPLLLPPLPVGGSDAPGNQEAASGNPEAANRLNMPAAAPGAALDSNGMPAIKHEGPPPLVQCGTIQIMGASGEANPEQKLSTLTLQRQQRLADIVKRDKFILVSDIPSFFQVQEAELGTGMGLCDQRTRSRIIDRCLAAGQVLRLLVNLPGRCTKHKGFRVEVLARVGTPLDFTFLNEVRDSAYRRRAERHQRGNVSARAARLQAEGVELPVMDGDGRKEPAVRPGARGTANLKQWNEQMEGLTSNGYLRSRMVRVRLLHYFICRLVGLGGNERSNADLINGNGLPNPALESASRDKEADLNLALQSQLIQIKELANLRAGQAAASTSTAEETTVREGRRLTLKGLWDAMPVEFYFQVVGSGIDREEAEKLCAEDKRMGDLEESVRAKMSSEASCNRLRESLNTMRRIGLLEKEERPDQAGHVQGPASDGVVYVAQPSASLELPANMSQEGGAPSGTVQPGGLTIMHEYDLTQKAKLDEYWARLEYASLSDPVAMRYCWPAKRATEVVSQQGWQILRLMSLQQHRQLRARLAAQVSAGLDWLACQRIAADLKLSYTQVMKIAAQFRNKESLERLRTGAQPLPSLIQPKKKGRPQSLRTEPVQPQAEKPLPGGRKRVTAEEAKEKRAGQARRLRERHAREIELKLQQRAAAGLAESFMDEDIEEAATRLGQPHRPHKIYTTYEEDRTLVCAFVRWHAVHGIGPEKQCFKSSRRLLPDYHLLETQASRRITRLMGHPKTKEPMEKLLALAGQVHARATERAAAVEQAALQLVQAVQQSAAVPAADANGHAGTSADATGDVEASGATEVPAEEAPAEGAPANPPGTKGKAVQKGIKRKPRRLDPDKLLEKGAAVGEIVRRLADGTAFLAVGPDDVEAAHAPPRKRRRPAAAQSKAKPAAEIKGPAGEVEGGASGAEDADGRAGTGKRGGERIEKLYIKRMAAIGEAMQEGPLFKVVTPEDAAALKAAEELVEVVLAAALTDKKMSLRPPCRHVRPPAFRDGAPSLPREKKAGTKRKKASAADTAGAGAKRPKQRRRRSAAAAPQRPSGGDARVDAAALQVTAAFLKGRTLVQQWRSAVGRSALNKHLAMPAGSKPPSTSIAVAMELIRSLLLVAEASPQETPTPDAATALVRRFSQAEITEAFGYLRKAGHVNHGASNRPFHLSDAFKERMQVADFPPEIFVETAAARERLRAAQLLQPPTQLLEQTPEAAALEFAADEELPSGMVAESLSLLAAGALDLRPHNVMVESADAPAEEADPMIGPLTWRIPLRISRGPPTQSAPHTPFQPPPPVSLAVQQGLTPHLQQAPQQAATQQQQQPSRSGDEDRRDAFSAQRQQERQFWPDAVGSNWIVRTAAEAACMEDWTAKKEEPSAEKALLNDALRLMREAGPDGLTLEQLSSSVAVSADKTRKLLEAALCFGLVQRVGGYQAWAYVAAEHCQRFRPDASRQPAEAAAARPPAENSPWTDHRGRLNEPFLRSLTQRAVSVVIRHPGIPEELLVGELDALSPHSARRLLGLLLQDGLISVRQVEAAPAPQPPAIFRRLRQQLHPEPKIVKHYFPNLSCCFGRTVKCPFQQITRVDNHGF</sequence>
<feature type="region of interest" description="Disordered" evidence="6">
    <location>
        <begin position="1092"/>
        <end position="1148"/>
    </location>
</feature>
<feature type="compositionally biased region" description="Low complexity" evidence="6">
    <location>
        <begin position="1960"/>
        <end position="1977"/>
    </location>
</feature>
<dbReference type="Pfam" id="PF24657">
    <property type="entry name" value="DUF7646"/>
    <property type="match status" value="1"/>
</dbReference>
<feature type="compositionally biased region" description="Low complexity" evidence="6">
    <location>
        <begin position="1818"/>
        <end position="1832"/>
    </location>
</feature>
<reference evidence="13 14" key="1">
    <citation type="journal article" date="2024" name="Nat. Commun.">
        <title>Phylogenomics reveals the evolutionary origins of lichenization in chlorophyte algae.</title>
        <authorList>
            <person name="Puginier C."/>
            <person name="Libourel C."/>
            <person name="Otte J."/>
            <person name="Skaloud P."/>
            <person name="Haon M."/>
            <person name="Grisel S."/>
            <person name="Petersen M."/>
            <person name="Berrin J.G."/>
            <person name="Delaux P.M."/>
            <person name="Dal Grande F."/>
            <person name="Keller J."/>
        </authorList>
    </citation>
    <scope>NUCLEOTIDE SEQUENCE [LARGE SCALE GENOMIC DNA]</scope>
    <source>
        <strain evidence="13 14">SAG 216-7</strain>
    </source>
</reference>
<dbReference type="PANTHER" id="PTHR15180">
    <property type="entry name" value="GENERAL TRANSCRIPTION FACTOR 3C POLYPEPTIDE 1"/>
    <property type="match status" value="1"/>
</dbReference>
<keyword evidence="4" id="KW-0804">Transcription</keyword>
<evidence type="ECO:0000259" key="11">
    <source>
        <dbReference type="Pfam" id="PF24657"/>
    </source>
</evidence>
<dbReference type="Pfam" id="PF04182">
    <property type="entry name" value="B-block_TFIIIC"/>
    <property type="match status" value="1"/>
</dbReference>
<evidence type="ECO:0000256" key="2">
    <source>
        <dbReference type="ARBA" id="ARBA00022553"/>
    </source>
</evidence>
<feature type="compositionally biased region" description="Polar residues" evidence="6">
    <location>
        <begin position="1808"/>
        <end position="1817"/>
    </location>
</feature>
<evidence type="ECO:0000256" key="6">
    <source>
        <dbReference type="SAM" id="MobiDB-lite"/>
    </source>
</evidence>
<feature type="region of interest" description="Disordered" evidence="6">
    <location>
        <begin position="1959"/>
        <end position="1981"/>
    </location>
</feature>
<feature type="domain" description="Transcription factor tau subunit sfc3/Tfc3 C-terminal" evidence="8">
    <location>
        <begin position="1596"/>
        <end position="1758"/>
    </location>
</feature>
<keyword evidence="5" id="KW-0539">Nucleus</keyword>
<dbReference type="InterPro" id="IPR056020">
    <property type="entry name" value="DUF7599"/>
</dbReference>
<comment type="caution">
    <text evidence="13">The sequence shown here is derived from an EMBL/GenBank/DDBJ whole genome shotgun (WGS) entry which is preliminary data.</text>
</comment>
<evidence type="ECO:0000259" key="7">
    <source>
        <dbReference type="Pfam" id="PF04182"/>
    </source>
</evidence>
<feature type="region of interest" description="Disordered" evidence="6">
    <location>
        <begin position="70"/>
        <end position="91"/>
    </location>
</feature>